<proteinExistence type="predicted"/>
<dbReference type="CDD" id="cd04301">
    <property type="entry name" value="NAT_SF"/>
    <property type="match status" value="1"/>
</dbReference>
<dbReference type="NCBIfam" id="NF007853">
    <property type="entry name" value="PRK10562.1"/>
    <property type="match status" value="1"/>
</dbReference>
<comment type="caution">
    <text evidence="4">The sequence shown here is derived from an EMBL/GenBank/DDBJ whole genome shotgun (WGS) entry which is preliminary data.</text>
</comment>
<evidence type="ECO:0000256" key="2">
    <source>
        <dbReference type="ARBA" id="ARBA00023315"/>
    </source>
</evidence>
<dbReference type="PROSITE" id="PS51186">
    <property type="entry name" value="GNAT"/>
    <property type="match status" value="1"/>
</dbReference>
<sequence length="154" mass="17623">MIRPSGKDDLEALLLLWLRSTLLAHPFIDESYWYESAAMVRETFLPQATTWVACRPQDDKIVGFISVLNQQFIGALFIEQACYGSGVAQQLMAQAKDHYASLLLEVYQQNHRALAFYRKEGFTITADTRHPGTNLPTWVMHWKYTPRDQGVSAQ</sequence>
<evidence type="ECO:0000256" key="1">
    <source>
        <dbReference type="ARBA" id="ARBA00022679"/>
    </source>
</evidence>
<dbReference type="Pfam" id="PF13673">
    <property type="entry name" value="Acetyltransf_10"/>
    <property type="match status" value="1"/>
</dbReference>
<keyword evidence="5" id="KW-1185">Reference proteome</keyword>
<keyword evidence="1 4" id="KW-0808">Transferase</keyword>
<dbReference type="InterPro" id="IPR000182">
    <property type="entry name" value="GNAT_dom"/>
</dbReference>
<dbReference type="GO" id="GO:0016747">
    <property type="term" value="F:acyltransferase activity, transferring groups other than amino-acyl groups"/>
    <property type="evidence" value="ECO:0007669"/>
    <property type="project" value="InterPro"/>
</dbReference>
<accession>A0A848MQA1</accession>
<dbReference type="SUPFAM" id="SSF55729">
    <property type="entry name" value="Acyl-CoA N-acyltransferases (Nat)"/>
    <property type="match status" value="1"/>
</dbReference>
<dbReference type="AlphaFoldDB" id="A0A848MQA1"/>
<name>A0A848MQA1_9GAMM</name>
<gene>
    <name evidence="4" type="ORF">GW590_15435</name>
</gene>
<feature type="domain" description="N-acetyltransferase" evidence="3">
    <location>
        <begin position="1"/>
        <end position="145"/>
    </location>
</feature>
<evidence type="ECO:0000313" key="5">
    <source>
        <dbReference type="Proteomes" id="UP000585363"/>
    </source>
</evidence>
<evidence type="ECO:0000259" key="3">
    <source>
        <dbReference type="PROSITE" id="PS51186"/>
    </source>
</evidence>
<dbReference type="RefSeq" id="WP_169404188.1">
    <property type="nucleotide sequence ID" value="NZ_JAADJU010000008.1"/>
</dbReference>
<organism evidence="4 5">
    <name type="scientific">Rouxiella aceris</name>
    <dbReference type="NCBI Taxonomy" id="2703884"/>
    <lineage>
        <taxon>Bacteria</taxon>
        <taxon>Pseudomonadati</taxon>
        <taxon>Pseudomonadota</taxon>
        <taxon>Gammaproteobacteria</taxon>
        <taxon>Enterobacterales</taxon>
        <taxon>Yersiniaceae</taxon>
        <taxon>Rouxiella</taxon>
    </lineage>
</organism>
<dbReference type="EMBL" id="JAADJU010000008">
    <property type="protein sequence ID" value="NMP28254.1"/>
    <property type="molecule type" value="Genomic_DNA"/>
</dbReference>
<dbReference type="Gene3D" id="3.40.630.30">
    <property type="match status" value="1"/>
</dbReference>
<dbReference type="PANTHER" id="PTHR43800:SF1">
    <property type="entry name" value="PEPTIDYL-LYSINE N-ACETYLTRANSFERASE YJAB"/>
    <property type="match status" value="1"/>
</dbReference>
<evidence type="ECO:0000313" key="4">
    <source>
        <dbReference type="EMBL" id="NMP28254.1"/>
    </source>
</evidence>
<dbReference type="InterPro" id="IPR016181">
    <property type="entry name" value="Acyl_CoA_acyltransferase"/>
</dbReference>
<dbReference type="EC" id="2.3.1.-" evidence="4"/>
<protein>
    <submittedName>
        <fullName evidence="4">N-acetyltransferase</fullName>
        <ecNumber evidence="4">2.3.1.-</ecNumber>
    </submittedName>
</protein>
<reference evidence="4 5" key="1">
    <citation type="submission" date="2020-01" db="EMBL/GenBank/DDBJ databases">
        <authorList>
            <person name="Lee S.D."/>
        </authorList>
    </citation>
    <scope>NUCLEOTIDE SEQUENCE [LARGE SCALE GENOMIC DNA]</scope>
    <source>
        <strain evidence="4 5">SAP-1</strain>
    </source>
</reference>
<dbReference type="PANTHER" id="PTHR43800">
    <property type="entry name" value="PEPTIDYL-LYSINE N-ACETYLTRANSFERASE YJAB"/>
    <property type="match status" value="1"/>
</dbReference>
<dbReference type="Proteomes" id="UP000585363">
    <property type="component" value="Unassembled WGS sequence"/>
</dbReference>
<reference evidence="4 5" key="2">
    <citation type="submission" date="2020-06" db="EMBL/GenBank/DDBJ databases">
        <title>Polyphasic characterization of a Rahnella strain isolated from tree sap.</title>
        <authorList>
            <person name="Kim I.S."/>
        </authorList>
    </citation>
    <scope>NUCLEOTIDE SEQUENCE [LARGE SCALE GENOMIC DNA]</scope>
    <source>
        <strain evidence="4 5">SAP-1</strain>
    </source>
</reference>
<keyword evidence="2 4" id="KW-0012">Acyltransferase</keyword>